<reference evidence="3" key="1">
    <citation type="submission" date="2016-08" db="EMBL/GenBank/DDBJ databases">
        <authorList>
            <person name="Merda D."/>
            <person name="Briand M."/>
            <person name="Taghouti G."/>
            <person name="Carrere S."/>
            <person name="Gouzy J."/>
            <person name="Portier P."/>
            <person name="Jacques M.-A."/>
            <person name="Fischer-Le Saux M."/>
        </authorList>
    </citation>
    <scope>NUCLEOTIDE SEQUENCE [LARGE SCALE GENOMIC DNA]</scope>
    <source>
        <strain evidence="3">CFBP1817</strain>
    </source>
</reference>
<gene>
    <name evidence="2" type="ORF">XpopCFBP1817_12950</name>
</gene>
<dbReference type="Pfam" id="PF18765">
    <property type="entry name" value="Polbeta"/>
    <property type="match status" value="1"/>
</dbReference>
<evidence type="ECO:0000313" key="3">
    <source>
        <dbReference type="Proteomes" id="UP000239939"/>
    </source>
</evidence>
<dbReference type="SUPFAM" id="SSF81301">
    <property type="entry name" value="Nucleotidyltransferase"/>
    <property type="match status" value="1"/>
</dbReference>
<dbReference type="CDD" id="cd05403">
    <property type="entry name" value="NT_KNTase_like"/>
    <property type="match status" value="1"/>
</dbReference>
<feature type="domain" description="Polymerase beta nucleotidyltransferase" evidence="1">
    <location>
        <begin position="23"/>
        <end position="93"/>
    </location>
</feature>
<evidence type="ECO:0000313" key="2">
    <source>
        <dbReference type="EMBL" id="PPU91893.1"/>
    </source>
</evidence>
<name>A0A2S7EMQ1_9XANT</name>
<keyword evidence="3" id="KW-1185">Reference proteome</keyword>
<dbReference type="Proteomes" id="UP000239939">
    <property type="component" value="Unassembled WGS sequence"/>
</dbReference>
<sequence>MSDVDSPAPGGVAAAHWQCMGAVLAQRVAVEEVCLYGSRARGTNRPNSDIDLCITASTLDFIGLARLGEALADLGLPWKIDLTLRRTRTPPITAQSAFSLAHQIARYAVPVFVRALER</sequence>
<evidence type="ECO:0000259" key="1">
    <source>
        <dbReference type="Pfam" id="PF18765"/>
    </source>
</evidence>
<comment type="caution">
    <text evidence="2">The sequence shown here is derived from an EMBL/GenBank/DDBJ whole genome shotgun (WGS) entry which is preliminary data.</text>
</comment>
<organism evidence="2 3">
    <name type="scientific">Xanthomonas populi</name>
    <dbReference type="NCBI Taxonomy" id="53414"/>
    <lineage>
        <taxon>Bacteria</taxon>
        <taxon>Pseudomonadati</taxon>
        <taxon>Pseudomonadota</taxon>
        <taxon>Gammaproteobacteria</taxon>
        <taxon>Lysobacterales</taxon>
        <taxon>Lysobacteraceae</taxon>
        <taxon>Xanthomonas</taxon>
    </lineage>
</organism>
<protein>
    <recommendedName>
        <fullName evidence="1">Polymerase beta nucleotidyltransferase domain-containing protein</fullName>
    </recommendedName>
</protein>
<accession>A0A2S7EMQ1</accession>
<dbReference type="InterPro" id="IPR041633">
    <property type="entry name" value="Polbeta"/>
</dbReference>
<dbReference type="EMBL" id="MDEJ01000078">
    <property type="protein sequence ID" value="PPU91893.1"/>
    <property type="molecule type" value="Genomic_DNA"/>
</dbReference>
<dbReference type="InterPro" id="IPR043519">
    <property type="entry name" value="NT_sf"/>
</dbReference>
<dbReference type="Gene3D" id="3.30.460.10">
    <property type="entry name" value="Beta Polymerase, domain 2"/>
    <property type="match status" value="1"/>
</dbReference>
<dbReference type="RefSeq" id="WP_128417469.1">
    <property type="nucleotide sequence ID" value="NZ_MDEJ01000078.1"/>
</dbReference>
<dbReference type="OrthoDB" id="9793109at2"/>
<proteinExistence type="predicted"/>
<dbReference type="AlphaFoldDB" id="A0A2S7EMQ1"/>